<feature type="transmembrane region" description="Helical" evidence="2">
    <location>
        <begin position="283"/>
        <end position="306"/>
    </location>
</feature>
<dbReference type="EMBL" id="LT553838">
    <property type="protein sequence ID" value="SAM02416.1"/>
    <property type="molecule type" value="Genomic_DNA"/>
</dbReference>
<evidence type="ECO:0000313" key="3">
    <source>
        <dbReference type="EMBL" id="SAM02416.1"/>
    </source>
</evidence>
<feature type="transmembrane region" description="Helical" evidence="2">
    <location>
        <begin position="80"/>
        <end position="102"/>
    </location>
</feature>
<feature type="region of interest" description="Disordered" evidence="1">
    <location>
        <begin position="317"/>
        <end position="346"/>
    </location>
</feature>
<accession>A0A168PHV0</accession>
<feature type="compositionally biased region" description="Low complexity" evidence="1">
    <location>
        <begin position="319"/>
        <end position="331"/>
    </location>
</feature>
<evidence type="ECO:0000256" key="2">
    <source>
        <dbReference type="SAM" id="Phobius"/>
    </source>
</evidence>
<dbReference type="OMA" id="THARYKA"/>
<dbReference type="AlphaFoldDB" id="A0A168PHV0"/>
<feature type="transmembrane region" description="Helical" evidence="2">
    <location>
        <begin position="160"/>
        <end position="184"/>
    </location>
</feature>
<feature type="transmembrane region" description="Helical" evidence="2">
    <location>
        <begin position="122"/>
        <end position="140"/>
    </location>
</feature>
<organism evidence="3">
    <name type="scientific">Absidia glauca</name>
    <name type="common">Pin mould</name>
    <dbReference type="NCBI Taxonomy" id="4829"/>
    <lineage>
        <taxon>Eukaryota</taxon>
        <taxon>Fungi</taxon>
        <taxon>Fungi incertae sedis</taxon>
        <taxon>Mucoromycota</taxon>
        <taxon>Mucoromycotina</taxon>
        <taxon>Mucoromycetes</taxon>
        <taxon>Mucorales</taxon>
        <taxon>Cunninghamellaceae</taxon>
        <taxon>Absidia</taxon>
    </lineage>
</organism>
<name>A0A168PHV0_ABSGL</name>
<keyword evidence="2" id="KW-1133">Transmembrane helix</keyword>
<evidence type="ECO:0008006" key="5">
    <source>
        <dbReference type="Google" id="ProtNLM"/>
    </source>
</evidence>
<gene>
    <name evidence="3" type="primary">ABSGL_08202.1 scaffold 9707</name>
</gene>
<evidence type="ECO:0000313" key="4">
    <source>
        <dbReference type="Proteomes" id="UP000078561"/>
    </source>
</evidence>
<keyword evidence="2" id="KW-0812">Transmembrane</keyword>
<dbReference type="Proteomes" id="UP000078561">
    <property type="component" value="Unassembled WGS sequence"/>
</dbReference>
<keyword evidence="4" id="KW-1185">Reference proteome</keyword>
<proteinExistence type="predicted"/>
<evidence type="ECO:0000256" key="1">
    <source>
        <dbReference type="SAM" id="MobiDB-lite"/>
    </source>
</evidence>
<dbReference type="InParanoid" id="A0A168PHV0"/>
<feature type="transmembrane region" description="Helical" evidence="2">
    <location>
        <begin position="249"/>
        <end position="271"/>
    </location>
</feature>
<feature type="transmembrane region" description="Helical" evidence="2">
    <location>
        <begin position="196"/>
        <end position="217"/>
    </location>
</feature>
<reference evidence="3" key="1">
    <citation type="submission" date="2016-04" db="EMBL/GenBank/DDBJ databases">
        <authorList>
            <person name="Evans L.H."/>
            <person name="Alamgir A."/>
            <person name="Owens N."/>
            <person name="Weber N.D."/>
            <person name="Virtaneva K."/>
            <person name="Barbian K."/>
            <person name="Babar A."/>
            <person name="Rosenke K."/>
        </authorList>
    </citation>
    <scope>NUCLEOTIDE SEQUENCE [LARGE SCALE GENOMIC DNA]</scope>
    <source>
        <strain evidence="3">CBS 101.48</strain>
    </source>
</reference>
<protein>
    <recommendedName>
        <fullName evidence="5">THH1/TOM1/TOM3 domain-containing protein</fullName>
    </recommendedName>
</protein>
<feature type="transmembrane region" description="Helical" evidence="2">
    <location>
        <begin position="37"/>
        <end position="59"/>
    </location>
</feature>
<keyword evidence="2" id="KW-0472">Membrane</keyword>
<sequence>MSTRSLTLHCIDEVCHCDWRLTLQNCAEGSIMRIVNIVNAALSALAVILLFAILYHRLIIKGNVLFDIRGAKGCLRPRPVDCLLFFLALFNSLRLLASLVLVTDVAPTNLIFRSWLFEISWQFGYGGFALYLVGIAQTLADSHKHISMGWLPSPRTVDLIGCWFFLWPFIINNIFSILAGVYATRDLYIAEICTRLLYVMWLLHNTTLTGAVVYAGYRLIRILSLHLEKFKTSGERYASVKVGIYRIKMIIVIMAVCLLGFASFLFLYGILRDRIMVNVPGSIFLGIVWTFLGVLTTFFVEAVVLINPTIEKNPALQMKSSTTGDTTGKSGHNMPQEEGVSVDHGTHVSLPEKPNDLLLHEQQAQYQKVFRQHAHLVPPSSFYDVEVSYSPNDSDKRLLIDPLVKPMHLQWPDSTHT</sequence>
<dbReference type="OrthoDB" id="2131431at2759"/>